<dbReference type="PROSITE" id="PS51202">
    <property type="entry name" value="RCK_C"/>
    <property type="match status" value="1"/>
</dbReference>
<dbReference type="Pfam" id="PF02080">
    <property type="entry name" value="TrkA_C"/>
    <property type="match status" value="1"/>
</dbReference>
<name>D2RGS2_ARCPA</name>
<evidence type="ECO:0000313" key="2">
    <source>
        <dbReference type="EMBL" id="ADB57497.1"/>
    </source>
</evidence>
<dbReference type="RefSeq" id="WP_012939833.1">
    <property type="nucleotide sequence ID" value="NC_013741.1"/>
</dbReference>
<feature type="domain" description="RCK C-terminal" evidence="1">
    <location>
        <begin position="93"/>
        <end position="175"/>
    </location>
</feature>
<dbReference type="STRING" id="572546.Arcpr_0429"/>
<evidence type="ECO:0000313" key="3">
    <source>
        <dbReference type="Proteomes" id="UP000001901"/>
    </source>
</evidence>
<dbReference type="Gene3D" id="3.30.70.1450">
    <property type="entry name" value="Regulator of K+ conductance, C-terminal domain"/>
    <property type="match status" value="1"/>
</dbReference>
<reference evidence="2 3" key="1">
    <citation type="journal article" date="2010" name="Stand. Genomic Sci.">
        <title>Complete genome sequence of Archaeoglobus profundus type strain (AV18).</title>
        <authorList>
            <person name="von Jan M."/>
            <person name="Lapidus A."/>
            <person name="Del Rio T.G."/>
            <person name="Copeland A."/>
            <person name="Tice H."/>
            <person name="Cheng J.F."/>
            <person name="Lucas S."/>
            <person name="Chen F."/>
            <person name="Nolan M."/>
            <person name="Goodwin L."/>
            <person name="Han C."/>
            <person name="Pitluck S."/>
            <person name="Liolios K."/>
            <person name="Ivanova N."/>
            <person name="Mavromatis K."/>
            <person name="Ovchinnikova G."/>
            <person name="Chertkov O."/>
            <person name="Pati A."/>
            <person name="Chen A."/>
            <person name="Palaniappan K."/>
            <person name="Land M."/>
            <person name="Hauser L."/>
            <person name="Chang Y.J."/>
            <person name="Jeffries C.D."/>
            <person name="Saunders E."/>
            <person name="Brettin T."/>
            <person name="Detter J.C."/>
            <person name="Chain P."/>
            <person name="Eichinger K."/>
            <person name="Huber H."/>
            <person name="Spring S."/>
            <person name="Rohde M."/>
            <person name="Goker M."/>
            <person name="Wirth R."/>
            <person name="Woyke T."/>
            <person name="Bristow J."/>
            <person name="Eisen J.A."/>
            <person name="Markowitz V."/>
            <person name="Hugenholtz P."/>
            <person name="Kyrpides N.C."/>
            <person name="Klenk H.P."/>
        </authorList>
    </citation>
    <scope>NUCLEOTIDE SEQUENCE [LARGE SCALE GENOMIC DNA]</scope>
    <source>
        <strain evidence="3">DSM 5631 / JCM 9629 / NBRC 100127 / Av18</strain>
    </source>
</reference>
<dbReference type="EMBL" id="CP001857">
    <property type="protein sequence ID" value="ADB57497.1"/>
    <property type="molecule type" value="Genomic_DNA"/>
</dbReference>
<dbReference type="InterPro" id="IPR006037">
    <property type="entry name" value="RCK_C"/>
</dbReference>
<accession>D2RGS2</accession>
<dbReference type="SUPFAM" id="SSF116726">
    <property type="entry name" value="TrkA C-terminal domain-like"/>
    <property type="match status" value="1"/>
</dbReference>
<evidence type="ECO:0000259" key="1">
    <source>
        <dbReference type="PROSITE" id="PS51202"/>
    </source>
</evidence>
<dbReference type="HOGENOM" id="CLU_684441_0_0_2"/>
<dbReference type="OrthoDB" id="24929at2157"/>
<keyword evidence="3" id="KW-1185">Reference proteome</keyword>
<dbReference type="KEGG" id="apo:Arcpr_0429"/>
<proteinExistence type="predicted"/>
<dbReference type="Proteomes" id="UP000001901">
    <property type="component" value="Chromosome"/>
</dbReference>
<dbReference type="GO" id="GO:0006813">
    <property type="term" value="P:potassium ion transport"/>
    <property type="evidence" value="ECO:0007669"/>
    <property type="project" value="InterPro"/>
</dbReference>
<dbReference type="InterPro" id="IPR036721">
    <property type="entry name" value="RCK_C_sf"/>
</dbReference>
<sequence>MYIVVGDKEIARKIARIYSNCVFVGKDTDDLKDINVIEGDPLEIIPKLDLSSAKVVLASDESTNSKIAEFLKSKGVDVVEVNVERVCDLYRKLRIDRASNGTGVRRKYLETVVGKSLSGVPLRRMDMGDECAVVSVFRGGKLLRPHPELILKEGDTLGILCGEEIRQARNPFDNILRILRGYRDEDIITESRMLSERFESNIITLKLVSGNAGIVKDLTKLDEADLVVTSAIKKKDNLIEELSKVHPTVVARGKREYKKILAVVNSSDPFKIISLSKVFARAFDYVKLLLLEKEQLVYASKVIETSVDVSVTEGNPFVEFVREFKRRYDLLIISLKNDVGNIDEDIIWKVIVDMDTSVLLV</sequence>
<dbReference type="AlphaFoldDB" id="D2RGS2"/>
<dbReference type="GeneID" id="8739087"/>
<dbReference type="eggNOG" id="arCOG01957">
    <property type="taxonomic scope" value="Archaea"/>
</dbReference>
<dbReference type="PaxDb" id="572546-Arcpr_0429"/>
<protein>
    <submittedName>
        <fullName evidence="2">TrkA-C domain protein</fullName>
    </submittedName>
</protein>
<gene>
    <name evidence="2" type="ordered locus">Arcpr_0429</name>
</gene>
<dbReference type="GO" id="GO:0008324">
    <property type="term" value="F:monoatomic cation transmembrane transporter activity"/>
    <property type="evidence" value="ECO:0007669"/>
    <property type="project" value="InterPro"/>
</dbReference>
<organism evidence="2 3">
    <name type="scientific">Archaeoglobus profundus (strain DSM 5631 / JCM 9629 / NBRC 100127 / Av18)</name>
    <dbReference type="NCBI Taxonomy" id="572546"/>
    <lineage>
        <taxon>Archaea</taxon>
        <taxon>Methanobacteriati</taxon>
        <taxon>Methanobacteriota</taxon>
        <taxon>Archaeoglobi</taxon>
        <taxon>Archaeoglobales</taxon>
        <taxon>Archaeoglobaceae</taxon>
        <taxon>Archaeoglobus</taxon>
    </lineage>
</organism>